<feature type="region of interest" description="Disordered" evidence="2">
    <location>
        <begin position="77"/>
        <end position="113"/>
    </location>
</feature>
<reference evidence="3 4" key="1">
    <citation type="submission" date="2017-03" db="EMBL/GenBank/DDBJ databases">
        <title>WGS assembly of Porphyra umbilicalis.</title>
        <authorList>
            <person name="Brawley S.H."/>
            <person name="Blouin N.A."/>
            <person name="Ficko-Blean E."/>
            <person name="Wheeler G.L."/>
            <person name="Lohr M."/>
            <person name="Goodson H.V."/>
            <person name="Jenkins J.W."/>
            <person name="Blaby-Haas C.E."/>
            <person name="Helliwell K.E."/>
            <person name="Chan C."/>
            <person name="Marriage T."/>
            <person name="Bhattacharya D."/>
            <person name="Klein A.S."/>
            <person name="Badis Y."/>
            <person name="Brodie J."/>
            <person name="Cao Y."/>
            <person name="Collen J."/>
            <person name="Dittami S.M."/>
            <person name="Gachon C.M."/>
            <person name="Green B.R."/>
            <person name="Karpowicz S."/>
            <person name="Kim J.W."/>
            <person name="Kudahl U."/>
            <person name="Lin S."/>
            <person name="Michel G."/>
            <person name="Mittag M."/>
            <person name="Olson B.J."/>
            <person name="Pangilinan J."/>
            <person name="Peng Y."/>
            <person name="Qiu H."/>
            <person name="Shu S."/>
            <person name="Singer J.T."/>
            <person name="Smith A.G."/>
            <person name="Sprecher B.N."/>
            <person name="Wagner V."/>
            <person name="Wang W."/>
            <person name="Wang Z.-Y."/>
            <person name="Yan J."/>
            <person name="Yarish C."/>
            <person name="Zoeuner-Riek S."/>
            <person name="Zhuang Y."/>
            <person name="Zou Y."/>
            <person name="Lindquist E.A."/>
            <person name="Grimwood J."/>
            <person name="Barry K."/>
            <person name="Rokhsar D.S."/>
            <person name="Schmutz J."/>
            <person name="Stiller J.W."/>
            <person name="Grossman A.R."/>
            <person name="Prochnik S.E."/>
        </authorList>
    </citation>
    <scope>NUCLEOTIDE SEQUENCE [LARGE SCALE GENOMIC DNA]</scope>
    <source>
        <strain evidence="3">4086291</strain>
    </source>
</reference>
<dbReference type="Proteomes" id="UP000218209">
    <property type="component" value="Unassembled WGS sequence"/>
</dbReference>
<proteinExistence type="inferred from homology"/>
<evidence type="ECO:0000313" key="4">
    <source>
        <dbReference type="Proteomes" id="UP000218209"/>
    </source>
</evidence>
<accession>A0A1X6PKL2</accession>
<dbReference type="InterPro" id="IPR009772">
    <property type="entry name" value="CDC123"/>
</dbReference>
<dbReference type="GO" id="GO:0005737">
    <property type="term" value="C:cytoplasm"/>
    <property type="evidence" value="ECO:0007669"/>
    <property type="project" value="TreeGrafter"/>
</dbReference>
<dbReference type="PANTHER" id="PTHR15323">
    <property type="entry name" value="D123 PROTEIN"/>
    <property type="match status" value="1"/>
</dbReference>
<comment type="similarity">
    <text evidence="1">Belongs to the CDC123 family.</text>
</comment>
<evidence type="ECO:0000256" key="1">
    <source>
        <dbReference type="ARBA" id="ARBA00011047"/>
    </source>
</evidence>
<sequence>MPAMESPPAVAPSPPFPPPDVWVRALRRVTPRTRVIRIPPGSEFLPYLLDDAVVMPGQEGGEATDSDEEVFSDEALAASRTAAPRRGSANGGGARRRGSAGSAGSSSSSGTSAVGVGDAATAWRCPPDIDAAIQAALTDLAADVSPKCCGRCPTDAAWVSLHRSTRSSSVADVLLLLKSSERVAAAVEGAAARDAAGAGWLLLRAWGGGGGGAAGGGGDPMLSDEAGKRRVVDAVVRLWASAVADALDVDACVLDVFVDGGGHAWVVDVAPGGEAGGADPLLFTWAELQTMGAAAAAAASAPPPTAAGGDRWHPWLRCAADGESTRVVPSRAMYDGVPLELRQPGSAAALVAAATELINREREEPVQRR</sequence>
<keyword evidence="4" id="KW-1185">Reference proteome</keyword>
<organism evidence="3 4">
    <name type="scientific">Porphyra umbilicalis</name>
    <name type="common">Purple laver</name>
    <name type="synonym">Red alga</name>
    <dbReference type="NCBI Taxonomy" id="2786"/>
    <lineage>
        <taxon>Eukaryota</taxon>
        <taxon>Rhodophyta</taxon>
        <taxon>Bangiophyceae</taxon>
        <taxon>Bangiales</taxon>
        <taxon>Bangiaceae</taxon>
        <taxon>Porphyra</taxon>
    </lineage>
</organism>
<gene>
    <name evidence="3" type="ORF">BU14_0023s0053</name>
</gene>
<evidence type="ECO:0000256" key="2">
    <source>
        <dbReference type="SAM" id="MobiDB-lite"/>
    </source>
</evidence>
<evidence type="ECO:0000313" key="3">
    <source>
        <dbReference type="EMBL" id="OSX81248.1"/>
    </source>
</evidence>
<feature type="compositionally biased region" description="Pro residues" evidence="2">
    <location>
        <begin position="9"/>
        <end position="20"/>
    </location>
</feature>
<dbReference type="Pfam" id="PF07065">
    <property type="entry name" value="D123"/>
    <property type="match status" value="2"/>
</dbReference>
<feature type="compositionally biased region" description="Low complexity" evidence="2">
    <location>
        <begin position="99"/>
        <end position="113"/>
    </location>
</feature>
<dbReference type="PANTHER" id="PTHR15323:SF6">
    <property type="entry name" value="CELL DIVISION CYCLE PROTEIN 123 HOMOLOG"/>
    <property type="match status" value="1"/>
</dbReference>
<feature type="region of interest" description="Disordered" evidence="2">
    <location>
        <begin position="1"/>
        <end position="21"/>
    </location>
</feature>
<dbReference type="AlphaFoldDB" id="A0A1X6PKL2"/>
<protein>
    <submittedName>
        <fullName evidence="3">Uncharacterized protein</fullName>
    </submittedName>
</protein>
<dbReference type="EMBL" id="KV918764">
    <property type="protein sequence ID" value="OSX81248.1"/>
    <property type="molecule type" value="Genomic_DNA"/>
</dbReference>
<name>A0A1X6PKL2_PORUM</name>